<dbReference type="RefSeq" id="WP_157569290.1">
    <property type="nucleotide sequence ID" value="NZ_WQKZ01000007.1"/>
</dbReference>
<dbReference type="EMBL" id="WQKZ01000007">
    <property type="protein sequence ID" value="MVN78807.1"/>
    <property type="molecule type" value="Genomic_DNA"/>
</dbReference>
<dbReference type="Proteomes" id="UP000441336">
    <property type="component" value="Unassembled WGS sequence"/>
</dbReference>
<comment type="caution">
    <text evidence="1">The sequence shown here is derived from an EMBL/GenBank/DDBJ whole genome shotgun (WGS) entry which is preliminary data.</text>
</comment>
<reference evidence="1 2" key="1">
    <citation type="submission" date="2019-12" db="EMBL/GenBank/DDBJ databases">
        <title>Hymenobacter sp. HMF4947 Genome sequencing and assembly.</title>
        <authorList>
            <person name="Kang H."/>
            <person name="Cha I."/>
            <person name="Kim H."/>
            <person name="Joh K."/>
        </authorList>
    </citation>
    <scope>NUCLEOTIDE SEQUENCE [LARGE SCALE GENOMIC DNA]</scope>
    <source>
        <strain evidence="1 2">HMF4947</strain>
    </source>
</reference>
<evidence type="ECO:0000313" key="2">
    <source>
        <dbReference type="Proteomes" id="UP000441336"/>
    </source>
</evidence>
<dbReference type="InterPro" id="IPR004358">
    <property type="entry name" value="Sig_transdc_His_kin-like_C"/>
</dbReference>
<keyword evidence="2" id="KW-1185">Reference proteome</keyword>
<name>A0A7K1TK72_9BACT</name>
<sequence>MFQRLPTQVEGLGIGLYRVKKMMENAGGTIAGQREVGKGSTFTVYVSLPPS</sequence>
<protein>
    <recommendedName>
        <fullName evidence="3">Histidine kinase/HSP90-like ATPase domain-containing protein</fullName>
    </recommendedName>
</protein>
<dbReference type="InterPro" id="IPR036890">
    <property type="entry name" value="HATPase_C_sf"/>
</dbReference>
<dbReference type="SUPFAM" id="SSF55874">
    <property type="entry name" value="ATPase domain of HSP90 chaperone/DNA topoisomerase II/histidine kinase"/>
    <property type="match status" value="1"/>
</dbReference>
<dbReference type="Gene3D" id="3.30.565.10">
    <property type="entry name" value="Histidine kinase-like ATPase, C-terminal domain"/>
    <property type="match status" value="1"/>
</dbReference>
<evidence type="ECO:0000313" key="1">
    <source>
        <dbReference type="EMBL" id="MVN78807.1"/>
    </source>
</evidence>
<organism evidence="1 2">
    <name type="scientific">Hymenobacter ginkgonis</name>
    <dbReference type="NCBI Taxonomy" id="2682976"/>
    <lineage>
        <taxon>Bacteria</taxon>
        <taxon>Pseudomonadati</taxon>
        <taxon>Bacteroidota</taxon>
        <taxon>Cytophagia</taxon>
        <taxon>Cytophagales</taxon>
        <taxon>Hymenobacteraceae</taxon>
        <taxon>Hymenobacter</taxon>
    </lineage>
</organism>
<gene>
    <name evidence="1" type="ORF">GO988_20940</name>
</gene>
<evidence type="ECO:0008006" key="3">
    <source>
        <dbReference type="Google" id="ProtNLM"/>
    </source>
</evidence>
<accession>A0A7K1TK72</accession>
<proteinExistence type="predicted"/>
<dbReference type="AlphaFoldDB" id="A0A7K1TK72"/>
<dbReference type="PRINTS" id="PR00344">
    <property type="entry name" value="BCTRLSENSOR"/>
</dbReference>
<dbReference type="GO" id="GO:0016772">
    <property type="term" value="F:transferase activity, transferring phosphorus-containing groups"/>
    <property type="evidence" value="ECO:0007669"/>
    <property type="project" value="InterPro"/>
</dbReference>